<accession>A0AAV4WUP3</accession>
<name>A0AAV4WUP3_9ARAC</name>
<dbReference type="EMBL" id="BPLQ01015065">
    <property type="protein sequence ID" value="GIY85529.1"/>
    <property type="molecule type" value="Genomic_DNA"/>
</dbReference>
<gene>
    <name evidence="1" type="primary">AVEN_151098_1</name>
    <name evidence="1" type="ORF">CDAR_540211</name>
</gene>
<dbReference type="AlphaFoldDB" id="A0AAV4WUP3"/>
<sequence>MKGKGSKEHWVIEIDPIIRKKLGGKRRILAGFSTYRFKDYVEPIQCFKCYRYGHTQGQCIEPEQCCSKCPAKHFYKTCKQDSARCRNCLESNSKLGTKYDGKHCAVANYCPAYQKDKLRVLKSTQYGPQVSYSL</sequence>
<reference evidence="1 2" key="1">
    <citation type="submission" date="2021-06" db="EMBL/GenBank/DDBJ databases">
        <title>Caerostris darwini draft genome.</title>
        <authorList>
            <person name="Kono N."/>
            <person name="Arakawa K."/>
        </authorList>
    </citation>
    <scope>NUCLEOTIDE SEQUENCE [LARGE SCALE GENOMIC DNA]</scope>
</reference>
<comment type="caution">
    <text evidence="1">The sequence shown here is derived from an EMBL/GenBank/DDBJ whole genome shotgun (WGS) entry which is preliminary data.</text>
</comment>
<proteinExistence type="predicted"/>
<protein>
    <submittedName>
        <fullName evidence="1">Uncharacterized protein</fullName>
    </submittedName>
</protein>
<evidence type="ECO:0000313" key="2">
    <source>
        <dbReference type="Proteomes" id="UP001054837"/>
    </source>
</evidence>
<evidence type="ECO:0000313" key="1">
    <source>
        <dbReference type="EMBL" id="GIY85529.1"/>
    </source>
</evidence>
<keyword evidence="2" id="KW-1185">Reference proteome</keyword>
<dbReference type="Proteomes" id="UP001054837">
    <property type="component" value="Unassembled WGS sequence"/>
</dbReference>
<organism evidence="1 2">
    <name type="scientific">Caerostris darwini</name>
    <dbReference type="NCBI Taxonomy" id="1538125"/>
    <lineage>
        <taxon>Eukaryota</taxon>
        <taxon>Metazoa</taxon>
        <taxon>Ecdysozoa</taxon>
        <taxon>Arthropoda</taxon>
        <taxon>Chelicerata</taxon>
        <taxon>Arachnida</taxon>
        <taxon>Araneae</taxon>
        <taxon>Araneomorphae</taxon>
        <taxon>Entelegynae</taxon>
        <taxon>Araneoidea</taxon>
        <taxon>Araneidae</taxon>
        <taxon>Caerostris</taxon>
    </lineage>
</organism>